<dbReference type="InterPro" id="IPR032675">
    <property type="entry name" value="LRR_dom_sf"/>
</dbReference>
<evidence type="ECO:0000256" key="2">
    <source>
        <dbReference type="ARBA" id="ARBA00009592"/>
    </source>
</evidence>
<comment type="similarity">
    <text evidence="2">Belongs to the RLP family.</text>
</comment>
<comment type="catalytic activity">
    <reaction evidence="14">
        <text>L-threonyl-[protein] + ATP = O-phospho-L-threonyl-[protein] + ADP + H(+)</text>
        <dbReference type="Rhea" id="RHEA:46608"/>
        <dbReference type="Rhea" id="RHEA-COMP:11060"/>
        <dbReference type="Rhea" id="RHEA-COMP:11605"/>
        <dbReference type="ChEBI" id="CHEBI:15378"/>
        <dbReference type="ChEBI" id="CHEBI:30013"/>
        <dbReference type="ChEBI" id="CHEBI:30616"/>
        <dbReference type="ChEBI" id="CHEBI:61977"/>
        <dbReference type="ChEBI" id="CHEBI:456216"/>
        <dbReference type="EC" id="2.7.11.1"/>
    </reaction>
</comment>
<dbReference type="STRING" id="4529.A0A0E0MYX2"/>
<evidence type="ECO:0000256" key="17">
    <source>
        <dbReference type="SAM" id="SignalP"/>
    </source>
</evidence>
<keyword evidence="7 16" id="KW-0812">Transmembrane</keyword>
<dbReference type="SUPFAM" id="SSF52058">
    <property type="entry name" value="L domain-like"/>
    <property type="match status" value="2"/>
</dbReference>
<feature type="transmembrane region" description="Helical" evidence="16">
    <location>
        <begin position="898"/>
        <end position="920"/>
    </location>
</feature>
<dbReference type="InterPro" id="IPR046956">
    <property type="entry name" value="RLP23-like"/>
</dbReference>
<evidence type="ECO:0000256" key="7">
    <source>
        <dbReference type="ARBA" id="ARBA00022692"/>
    </source>
</evidence>
<evidence type="ECO:0000313" key="20">
    <source>
        <dbReference type="Proteomes" id="UP000008022"/>
    </source>
</evidence>
<evidence type="ECO:0000256" key="8">
    <source>
        <dbReference type="ARBA" id="ARBA00022729"/>
    </source>
</evidence>
<keyword evidence="20" id="KW-1185">Reference proteome</keyword>
<evidence type="ECO:0000256" key="16">
    <source>
        <dbReference type="SAM" id="Phobius"/>
    </source>
</evidence>
<dbReference type="Pfam" id="PF00560">
    <property type="entry name" value="LRR_1"/>
    <property type="match status" value="9"/>
</dbReference>
<dbReference type="PRINTS" id="PR00019">
    <property type="entry name" value="LEURICHRPT"/>
</dbReference>
<keyword evidence="12 16" id="KW-0472">Membrane</keyword>
<comment type="subcellular location">
    <subcellularLocation>
        <location evidence="1">Cell membrane</location>
        <topology evidence="1">Single-pass type I membrane protein</topology>
    </subcellularLocation>
</comment>
<keyword evidence="13" id="KW-0325">Glycoprotein</keyword>
<feature type="signal peptide" evidence="17">
    <location>
        <begin position="1"/>
        <end position="30"/>
    </location>
</feature>
<keyword evidence="6" id="KW-0433">Leucine-rich repeat</keyword>
<evidence type="ECO:0000256" key="3">
    <source>
        <dbReference type="ARBA" id="ARBA00012513"/>
    </source>
</evidence>
<keyword evidence="10" id="KW-0418">Kinase</keyword>
<sequence length="955" mass="106829">MIAPTLLTQRATASAILVFLFVSVAQSASSFHPASTTTVTRPAVSGSCIPSERKALLTFKDSFWDRAGRLYSWRGEDCCRWKGVRCDNTTGHVVRLDLRNTDEDDWSNGLILSTSEMSPSIVDLHHLRYLDLSYNDFNFTSIPDFLGSLSNLRYLNLSAANFWGTLPSQLGNLSNLQYLDLAYSELISVRDLSWLMGLPFLSYLDLSTVDLSSERNWVHAVNKLPSLQVLVLSSCGLNNTVSTLSHSNLTHLEVLDLTFNLFSSPLAHNWFWDLTTLKKLFLYDCAWSGPIPDAFGNMSALESIVLHGTDLSGNIPTTMKNLCNLQELDLYDININSSISELMERLPKCSWNKLRKMDLHCANLTGELPTWIGHLASLSYLDLSENMIVGSVPDGTGNLTNLNYLDLSQNSLVGHIPVGIGAFGNLTSLNLGQNSFSGVLAEYHFATLERLEFLDLSSNSLKLDLHEAWIPPFKLKKGYFESCDLGPQFPSWLRWQTDIVVLDISNTSIKDDLPGWFWTVSYNAYELYLSSNQLGGALPEKLELPSMQAMDLSDNYLSGKLPANLTVPNLMTLHLHHNQIGGTIPACLCQLRSLRVINLSYNQLTGEIPQCSVDQFGFSFLVIDMKNNNLSGEFPSFLQNAGWLLFLDLSYNKLSGNVPTWIAQRMPYLEVLILRSNMFCGNLSNQLNKLDQLHFLDVAHNNISGSIYSSIRSLTAMKYSHTSGLEYLHTSWLDDYTGASISMSIKDQELNYTFQSTNNIMLIDMSYNSFTGPIPRELTLLKGLQSLNLSGNQLSGTIPNDIGILRRLESLDLSYNDLVGEIPSSLSDLTFLSCLNLSYNNLSGRIPSGQQLQTLNNLYMYIGNPGLCGLPLSTNCSTNRTNKIVQNEHDDASHDTTYLYISTSAGFVVGLWIVFCTILFKKSWRIAYFQFFDQIYDKIYVQAAVSKAVLIRKFL</sequence>
<evidence type="ECO:0000256" key="14">
    <source>
        <dbReference type="ARBA" id="ARBA00047899"/>
    </source>
</evidence>
<dbReference type="Proteomes" id="UP000008022">
    <property type="component" value="Unassembled WGS sequence"/>
</dbReference>
<evidence type="ECO:0000256" key="13">
    <source>
        <dbReference type="ARBA" id="ARBA00023180"/>
    </source>
</evidence>
<dbReference type="FunFam" id="3.80.10.10:FF:000213">
    <property type="entry name" value="Tyrosine-sulfated glycopeptide receptor 1"/>
    <property type="match status" value="1"/>
</dbReference>
<reference evidence="20" key="1">
    <citation type="submission" date="2013-06" db="EMBL/GenBank/DDBJ databases">
        <authorList>
            <person name="Zhao Q."/>
        </authorList>
    </citation>
    <scope>NUCLEOTIDE SEQUENCE</scope>
    <source>
        <strain evidence="20">cv. W1943</strain>
    </source>
</reference>
<dbReference type="Gene3D" id="3.80.10.10">
    <property type="entry name" value="Ribonuclease Inhibitor"/>
    <property type="match status" value="5"/>
</dbReference>
<protein>
    <recommendedName>
        <fullName evidence="3">non-specific serine/threonine protein kinase</fullName>
        <ecNumber evidence="3">2.7.11.1</ecNumber>
    </recommendedName>
</protein>
<dbReference type="InterPro" id="IPR001611">
    <property type="entry name" value="Leu-rich_rpt"/>
</dbReference>
<dbReference type="HOGENOM" id="CLU_000288_18_3_1"/>
<evidence type="ECO:0000256" key="9">
    <source>
        <dbReference type="ARBA" id="ARBA00022737"/>
    </source>
</evidence>
<dbReference type="eggNOG" id="KOG0619">
    <property type="taxonomic scope" value="Eukaryota"/>
</dbReference>
<dbReference type="OMA" id="EGHFGSC"/>
<evidence type="ECO:0000256" key="1">
    <source>
        <dbReference type="ARBA" id="ARBA00004251"/>
    </source>
</evidence>
<evidence type="ECO:0000256" key="15">
    <source>
        <dbReference type="ARBA" id="ARBA00048679"/>
    </source>
</evidence>
<dbReference type="EC" id="2.7.11.1" evidence="3"/>
<accession>A0A0E0MYX2</accession>
<dbReference type="Pfam" id="PF08263">
    <property type="entry name" value="LRRNT_2"/>
    <property type="match status" value="1"/>
</dbReference>
<feature type="chain" id="PRO_5002368309" description="non-specific serine/threonine protein kinase" evidence="17">
    <location>
        <begin position="31"/>
        <end position="955"/>
    </location>
</feature>
<dbReference type="Pfam" id="PF13855">
    <property type="entry name" value="LRR_8"/>
    <property type="match status" value="1"/>
</dbReference>
<evidence type="ECO:0000256" key="10">
    <source>
        <dbReference type="ARBA" id="ARBA00022777"/>
    </source>
</evidence>
<evidence type="ECO:0000256" key="4">
    <source>
        <dbReference type="ARBA" id="ARBA00022475"/>
    </source>
</evidence>
<dbReference type="SUPFAM" id="SSF52047">
    <property type="entry name" value="RNI-like"/>
    <property type="match status" value="1"/>
</dbReference>
<evidence type="ECO:0000259" key="18">
    <source>
        <dbReference type="Pfam" id="PF08263"/>
    </source>
</evidence>
<dbReference type="AlphaFoldDB" id="A0A0E0MYX2"/>
<dbReference type="EnsemblPlants" id="ORUFI01G24520.1">
    <property type="protein sequence ID" value="ORUFI01G24520.1"/>
    <property type="gene ID" value="ORUFI01G24520"/>
</dbReference>
<dbReference type="FunFam" id="3.80.10.10:FF:000649">
    <property type="entry name" value="Leucine Rich Repeat family protein"/>
    <property type="match status" value="1"/>
</dbReference>
<evidence type="ECO:0000313" key="19">
    <source>
        <dbReference type="EnsemblPlants" id="ORUFI01G24520.1"/>
    </source>
</evidence>
<feature type="domain" description="Leucine-rich repeat-containing N-terminal plant-type" evidence="18">
    <location>
        <begin position="50"/>
        <end position="87"/>
    </location>
</feature>
<evidence type="ECO:0000256" key="5">
    <source>
        <dbReference type="ARBA" id="ARBA00022527"/>
    </source>
</evidence>
<name>A0A0E0MYX2_ORYRU</name>
<proteinExistence type="inferred from homology"/>
<keyword evidence="4" id="KW-1003">Cell membrane</keyword>
<evidence type="ECO:0000256" key="12">
    <source>
        <dbReference type="ARBA" id="ARBA00023136"/>
    </source>
</evidence>
<dbReference type="GO" id="GO:0005886">
    <property type="term" value="C:plasma membrane"/>
    <property type="evidence" value="ECO:0007669"/>
    <property type="project" value="UniProtKB-SubCell"/>
</dbReference>
<dbReference type="SMART" id="SM00369">
    <property type="entry name" value="LRR_TYP"/>
    <property type="match status" value="9"/>
</dbReference>
<keyword evidence="11 16" id="KW-1133">Transmembrane helix</keyword>
<dbReference type="GO" id="GO:0004674">
    <property type="term" value="F:protein serine/threonine kinase activity"/>
    <property type="evidence" value="ECO:0007669"/>
    <property type="project" value="UniProtKB-KW"/>
</dbReference>
<dbReference type="PANTHER" id="PTHR48063">
    <property type="entry name" value="LRR RECEPTOR-LIKE KINASE"/>
    <property type="match status" value="1"/>
</dbReference>
<organism evidence="19 20">
    <name type="scientific">Oryza rufipogon</name>
    <name type="common">Brownbeard rice</name>
    <name type="synonym">Asian wild rice</name>
    <dbReference type="NCBI Taxonomy" id="4529"/>
    <lineage>
        <taxon>Eukaryota</taxon>
        <taxon>Viridiplantae</taxon>
        <taxon>Streptophyta</taxon>
        <taxon>Embryophyta</taxon>
        <taxon>Tracheophyta</taxon>
        <taxon>Spermatophyta</taxon>
        <taxon>Magnoliopsida</taxon>
        <taxon>Liliopsida</taxon>
        <taxon>Poales</taxon>
        <taxon>Poaceae</taxon>
        <taxon>BOP clade</taxon>
        <taxon>Oryzoideae</taxon>
        <taxon>Oryzeae</taxon>
        <taxon>Oryzinae</taxon>
        <taxon>Oryza</taxon>
    </lineage>
</organism>
<dbReference type="InterPro" id="IPR003591">
    <property type="entry name" value="Leu-rich_rpt_typical-subtyp"/>
</dbReference>
<evidence type="ECO:0000256" key="11">
    <source>
        <dbReference type="ARBA" id="ARBA00022989"/>
    </source>
</evidence>
<reference evidence="19" key="2">
    <citation type="submission" date="2015-06" db="UniProtKB">
        <authorList>
            <consortium name="EnsemblPlants"/>
        </authorList>
    </citation>
    <scope>IDENTIFICATION</scope>
</reference>
<keyword evidence="8 17" id="KW-0732">Signal</keyword>
<evidence type="ECO:0000256" key="6">
    <source>
        <dbReference type="ARBA" id="ARBA00022614"/>
    </source>
</evidence>
<dbReference type="Gramene" id="ORUFI01G24520.1">
    <property type="protein sequence ID" value="ORUFI01G24520.1"/>
    <property type="gene ID" value="ORUFI01G24520"/>
</dbReference>
<keyword evidence="9" id="KW-0677">Repeat</keyword>
<comment type="catalytic activity">
    <reaction evidence="15">
        <text>L-seryl-[protein] + ATP = O-phospho-L-seryl-[protein] + ADP + H(+)</text>
        <dbReference type="Rhea" id="RHEA:17989"/>
        <dbReference type="Rhea" id="RHEA-COMP:9863"/>
        <dbReference type="Rhea" id="RHEA-COMP:11604"/>
        <dbReference type="ChEBI" id="CHEBI:15378"/>
        <dbReference type="ChEBI" id="CHEBI:29999"/>
        <dbReference type="ChEBI" id="CHEBI:30616"/>
        <dbReference type="ChEBI" id="CHEBI:83421"/>
        <dbReference type="ChEBI" id="CHEBI:456216"/>
        <dbReference type="EC" id="2.7.11.1"/>
    </reaction>
</comment>
<keyword evidence="5" id="KW-0723">Serine/threonine-protein kinase</keyword>
<keyword evidence="10" id="KW-0808">Transferase</keyword>
<dbReference type="PANTHER" id="PTHR48063:SF31">
    <property type="entry name" value="OS01G0601700 PROTEIN"/>
    <property type="match status" value="1"/>
</dbReference>
<dbReference type="FunFam" id="3.80.10.10:FF:000095">
    <property type="entry name" value="LRR receptor-like serine/threonine-protein kinase GSO1"/>
    <property type="match status" value="1"/>
</dbReference>
<dbReference type="InterPro" id="IPR013210">
    <property type="entry name" value="LRR_N_plant-typ"/>
</dbReference>